<keyword evidence="19" id="KW-0472">Membrane</keyword>
<evidence type="ECO:0000256" key="6">
    <source>
        <dbReference type="ARBA" id="ARBA00022679"/>
    </source>
</evidence>
<dbReference type="PANTHER" id="PTHR13693">
    <property type="entry name" value="CLASS II AMINOTRANSFERASE/8-AMINO-7-OXONONANOATE SYNTHASE"/>
    <property type="match status" value="1"/>
</dbReference>
<name>E4X578_OIKDI</name>
<dbReference type="SUPFAM" id="SSF53383">
    <property type="entry name" value="PLP-dependent transferases"/>
    <property type="match status" value="1"/>
</dbReference>
<evidence type="ECO:0000256" key="18">
    <source>
        <dbReference type="ARBA" id="ARBA00048253"/>
    </source>
</evidence>
<feature type="transmembrane region" description="Helical" evidence="19">
    <location>
        <begin position="15"/>
        <end position="33"/>
    </location>
</feature>
<dbReference type="EC" id="2.3.1.50" evidence="5"/>
<dbReference type="GO" id="GO:0004758">
    <property type="term" value="F:serine C-palmitoyltransferase activity"/>
    <property type="evidence" value="ECO:0007669"/>
    <property type="project" value="UniProtKB-EC"/>
</dbReference>
<evidence type="ECO:0000313" key="22">
    <source>
        <dbReference type="Proteomes" id="UP000001307"/>
    </source>
</evidence>
<keyword evidence="6" id="KW-0808">Transferase</keyword>
<dbReference type="PANTHER" id="PTHR13693:SF2">
    <property type="entry name" value="SERINE PALMITOYLTRANSFERASE 1"/>
    <property type="match status" value="1"/>
</dbReference>
<dbReference type="AlphaFoldDB" id="E4X578"/>
<evidence type="ECO:0000256" key="14">
    <source>
        <dbReference type="ARBA" id="ARBA00045191"/>
    </source>
</evidence>
<comment type="cofactor">
    <cofactor evidence="1">
        <name>pyridoxal 5'-phosphate</name>
        <dbReference type="ChEBI" id="CHEBI:597326"/>
    </cofactor>
</comment>
<feature type="domain" description="Aminotransferase class I/classII large" evidence="20">
    <location>
        <begin position="109"/>
        <end position="451"/>
    </location>
</feature>
<keyword evidence="22" id="KW-1185">Reference proteome</keyword>
<comment type="catalytic activity">
    <reaction evidence="16">
        <text>L-serine + hexadecanoyl-CoA + H(+) = 3-oxosphinganine + CO2 + CoA</text>
        <dbReference type="Rhea" id="RHEA:14761"/>
        <dbReference type="ChEBI" id="CHEBI:15378"/>
        <dbReference type="ChEBI" id="CHEBI:16526"/>
        <dbReference type="ChEBI" id="CHEBI:33384"/>
        <dbReference type="ChEBI" id="CHEBI:57287"/>
        <dbReference type="ChEBI" id="CHEBI:57379"/>
        <dbReference type="ChEBI" id="CHEBI:58299"/>
        <dbReference type="EC" id="2.3.1.50"/>
    </reaction>
    <physiologicalReaction direction="left-to-right" evidence="16">
        <dbReference type="Rhea" id="RHEA:14762"/>
    </physiologicalReaction>
</comment>
<evidence type="ECO:0000256" key="3">
    <source>
        <dbReference type="ARBA" id="ARBA00004991"/>
    </source>
</evidence>
<sequence>MERFFTLEVLKTIPYYHLCIELVLIYCIYWLYFSRPLRNQRRPELTPAEKQKLIDEWQPDPLVPVVEESRDRIVEHLPGSKIIVDRDECLDFGTFNFLALRKDDAVIGAGMKGIRDYGVGSCGPRGFYGTFDAHIYLEEEIANFLGVDEAILYSYGFSTIASAIPAYAKRGDLLFIDEQSNFAIQQGAKASRSKIHWYRHNDMEHLKELLDAQAECEAKNPRKAKVTRKIIIAEGICQNTGTIAQLKTMIDFKYKYKVRVFLDESNSFGVLGETGKGLTEHLNVDILDVDLISAETERAIPSIGGFCAGSAYVVDHQRLAGLGYCFSASLPPYLARAASTALKIIQNEPTRLCRLRANAKFFHKQLQIAVEHSHVFDLTGDDISPIKHLLLTHPNNNENLKAIQSFIQSAQSQGIALVSGEKLEQDRTCKNTSIRLTVSAAFSEDELSSCVSVLSGLIKKLSVSKSAI</sequence>
<dbReference type="EMBL" id="FN653025">
    <property type="protein sequence ID" value="CBY18447.1"/>
    <property type="molecule type" value="Genomic_DNA"/>
</dbReference>
<evidence type="ECO:0000256" key="9">
    <source>
        <dbReference type="ARBA" id="ARBA00023098"/>
    </source>
</evidence>
<accession>E4X578</accession>
<keyword evidence="7" id="KW-0663">Pyridoxal phosphate</keyword>
<evidence type="ECO:0000256" key="4">
    <source>
        <dbReference type="ARBA" id="ARBA00008392"/>
    </source>
</evidence>
<dbReference type="InterPro" id="IPR015422">
    <property type="entry name" value="PyrdxlP-dep_Trfase_small"/>
</dbReference>
<comment type="catalytic activity">
    <reaction evidence="15">
        <text>octadecanoyl-CoA + L-serine + H(+) = 3-oxoeicosasphinganine + CO2 + CoA</text>
        <dbReference type="Rhea" id="RHEA:33683"/>
        <dbReference type="ChEBI" id="CHEBI:15378"/>
        <dbReference type="ChEBI" id="CHEBI:16526"/>
        <dbReference type="ChEBI" id="CHEBI:33384"/>
        <dbReference type="ChEBI" id="CHEBI:57287"/>
        <dbReference type="ChEBI" id="CHEBI:57394"/>
        <dbReference type="ChEBI" id="CHEBI:65073"/>
    </reaction>
    <physiologicalReaction direction="left-to-right" evidence="15">
        <dbReference type="Rhea" id="RHEA:33684"/>
    </physiologicalReaction>
</comment>
<dbReference type="InParanoid" id="E4X578"/>
<dbReference type="FunFam" id="3.40.640.10:FF:000049">
    <property type="entry name" value="serine palmitoyltransferase 1 isoform X1"/>
    <property type="match status" value="1"/>
</dbReference>
<evidence type="ECO:0000256" key="7">
    <source>
        <dbReference type="ARBA" id="ARBA00022898"/>
    </source>
</evidence>
<dbReference type="Gene3D" id="3.40.640.10">
    <property type="entry name" value="Type I PLP-dependent aspartate aminotransferase-like (Major domain)"/>
    <property type="match status" value="1"/>
</dbReference>
<proteinExistence type="inferred from homology"/>
<dbReference type="GO" id="GO:0030170">
    <property type="term" value="F:pyridoxal phosphate binding"/>
    <property type="evidence" value="ECO:0007669"/>
    <property type="project" value="InterPro"/>
</dbReference>
<evidence type="ECO:0000256" key="12">
    <source>
        <dbReference type="ARBA" id="ARBA00041765"/>
    </source>
</evidence>
<evidence type="ECO:0000256" key="8">
    <source>
        <dbReference type="ARBA" id="ARBA00022919"/>
    </source>
</evidence>
<evidence type="ECO:0000256" key="1">
    <source>
        <dbReference type="ARBA" id="ARBA00001933"/>
    </source>
</evidence>
<dbReference type="Pfam" id="PF00155">
    <property type="entry name" value="Aminotran_1_2"/>
    <property type="match status" value="1"/>
</dbReference>
<evidence type="ECO:0000256" key="11">
    <source>
        <dbReference type="ARBA" id="ARBA00041066"/>
    </source>
</evidence>
<gene>
    <name evidence="21" type="ORF">GSOID_T00002308001</name>
</gene>
<organism evidence="21">
    <name type="scientific">Oikopleura dioica</name>
    <name type="common">Tunicate</name>
    <dbReference type="NCBI Taxonomy" id="34765"/>
    <lineage>
        <taxon>Eukaryota</taxon>
        <taxon>Metazoa</taxon>
        <taxon>Chordata</taxon>
        <taxon>Tunicata</taxon>
        <taxon>Appendicularia</taxon>
        <taxon>Copelata</taxon>
        <taxon>Oikopleuridae</taxon>
        <taxon>Oikopleura</taxon>
    </lineage>
</organism>
<comment type="catalytic activity">
    <reaction evidence="18">
        <text>tetradecanoyl-CoA + L-serine + H(+) = 3-oxohexadecasphinganine + CO2 + CoA</text>
        <dbReference type="Rhea" id="RHEA:35675"/>
        <dbReference type="ChEBI" id="CHEBI:15378"/>
        <dbReference type="ChEBI" id="CHEBI:16526"/>
        <dbReference type="ChEBI" id="CHEBI:33384"/>
        <dbReference type="ChEBI" id="CHEBI:57287"/>
        <dbReference type="ChEBI" id="CHEBI:57385"/>
        <dbReference type="ChEBI" id="CHEBI:71007"/>
    </reaction>
    <physiologicalReaction direction="left-to-right" evidence="18">
        <dbReference type="Rhea" id="RHEA:35676"/>
    </physiologicalReaction>
</comment>
<dbReference type="GO" id="GO:0046513">
    <property type="term" value="P:ceramide biosynthetic process"/>
    <property type="evidence" value="ECO:0007669"/>
    <property type="project" value="TreeGrafter"/>
</dbReference>
<keyword evidence="10" id="KW-0012">Acyltransferase</keyword>
<keyword evidence="19" id="KW-1133">Transmembrane helix</keyword>
<dbReference type="InterPro" id="IPR050087">
    <property type="entry name" value="AON_synthase_class-II"/>
</dbReference>
<keyword evidence="8" id="KW-0746">Sphingolipid metabolism</keyword>
<dbReference type="InterPro" id="IPR004839">
    <property type="entry name" value="Aminotransferase_I/II_large"/>
</dbReference>
<comment type="pathway">
    <text evidence="2">Lipid metabolism; sphingolipid metabolism.</text>
</comment>
<keyword evidence="19" id="KW-0812">Transmembrane</keyword>
<comment type="catalytic activity">
    <reaction evidence="17">
        <text>dodecanoyl-CoA + L-serine + H(+) = 3-oxotetradecasphinganine + CO2 + CoA</text>
        <dbReference type="Rhea" id="RHEA:35679"/>
        <dbReference type="ChEBI" id="CHEBI:15378"/>
        <dbReference type="ChEBI" id="CHEBI:16526"/>
        <dbReference type="ChEBI" id="CHEBI:33384"/>
        <dbReference type="ChEBI" id="CHEBI:57287"/>
        <dbReference type="ChEBI" id="CHEBI:57375"/>
        <dbReference type="ChEBI" id="CHEBI:71008"/>
    </reaction>
    <physiologicalReaction direction="left-to-right" evidence="17">
        <dbReference type="Rhea" id="RHEA:35680"/>
    </physiologicalReaction>
</comment>
<evidence type="ECO:0000256" key="19">
    <source>
        <dbReference type="SAM" id="Phobius"/>
    </source>
</evidence>
<evidence type="ECO:0000256" key="5">
    <source>
        <dbReference type="ARBA" id="ARBA00013220"/>
    </source>
</evidence>
<evidence type="ECO:0000259" key="20">
    <source>
        <dbReference type="Pfam" id="PF00155"/>
    </source>
</evidence>
<comment type="function">
    <text evidence="14">Component of the serine palmitoyltransferase multisubunit enzyme (SPT) that catalyzes the initial and rate-limiting step in sphingolipid biosynthesis by condensing L-serine and activated acyl-CoA (most commonly palmitoyl-CoA) to form long-chain bases. The SPT complex is also composed of SPTLC2 or SPTLC3 and SPTSSA or SPTSSB. Within this complex, the heterodimer with SPTLC2 or SPTLC3 forms the catalytic core. The composition of the serine palmitoyltransferase (SPT) complex determines the substrate preference. The SPTLC1-SPTLC2-SPTSSA complex shows a strong preference for C16-CoA substrate, while the SPTLC1-SPTLC3-SPTSSA isozyme uses both C14-CoA and C16-CoA as substrates, with a slight preference for C14-CoA. The SPTLC1-SPTLC2-SPTSSB complex shows a strong preference for C18-CoA substrate, while the SPTLC1-SPTLC3-SPTSSB isozyme displays an ability to use a broader range of acyl-CoAs, without apparent preference. Required for adipocyte cell viability and metabolic homeostasis.</text>
</comment>
<evidence type="ECO:0000256" key="13">
    <source>
        <dbReference type="ARBA" id="ARBA00042649"/>
    </source>
</evidence>
<evidence type="ECO:0000256" key="17">
    <source>
        <dbReference type="ARBA" id="ARBA00047997"/>
    </source>
</evidence>
<dbReference type="InterPro" id="IPR015421">
    <property type="entry name" value="PyrdxlP-dep_Trfase_major"/>
</dbReference>
<dbReference type="InterPro" id="IPR015424">
    <property type="entry name" value="PyrdxlP-dep_Trfase"/>
</dbReference>
<dbReference type="Proteomes" id="UP000001307">
    <property type="component" value="Unassembled WGS sequence"/>
</dbReference>
<comment type="similarity">
    <text evidence="4">Belongs to the class-II pyridoxal-phosphate-dependent aminotransferase family.</text>
</comment>
<keyword evidence="9" id="KW-0443">Lipid metabolism</keyword>
<evidence type="ECO:0000256" key="10">
    <source>
        <dbReference type="ARBA" id="ARBA00023315"/>
    </source>
</evidence>
<dbReference type="OrthoDB" id="3168162at2759"/>
<dbReference type="GO" id="GO:0016020">
    <property type="term" value="C:membrane"/>
    <property type="evidence" value="ECO:0007669"/>
    <property type="project" value="GOC"/>
</dbReference>
<reference evidence="21" key="1">
    <citation type="journal article" date="2010" name="Science">
        <title>Plasticity of animal genome architecture unmasked by rapid evolution of a pelagic tunicate.</title>
        <authorList>
            <person name="Denoeud F."/>
            <person name="Henriet S."/>
            <person name="Mungpakdee S."/>
            <person name="Aury J.M."/>
            <person name="Da Silva C."/>
            <person name="Brinkmann H."/>
            <person name="Mikhaleva J."/>
            <person name="Olsen L.C."/>
            <person name="Jubin C."/>
            <person name="Canestro C."/>
            <person name="Bouquet J.M."/>
            <person name="Danks G."/>
            <person name="Poulain J."/>
            <person name="Campsteijn C."/>
            <person name="Adamski M."/>
            <person name="Cross I."/>
            <person name="Yadetie F."/>
            <person name="Muffato M."/>
            <person name="Louis A."/>
            <person name="Butcher S."/>
            <person name="Tsagkogeorga G."/>
            <person name="Konrad A."/>
            <person name="Singh S."/>
            <person name="Jensen M.F."/>
            <person name="Cong E.H."/>
            <person name="Eikeseth-Otteraa H."/>
            <person name="Noel B."/>
            <person name="Anthouard V."/>
            <person name="Porcel B.M."/>
            <person name="Kachouri-Lafond R."/>
            <person name="Nishino A."/>
            <person name="Ugolini M."/>
            <person name="Chourrout P."/>
            <person name="Nishida H."/>
            <person name="Aasland R."/>
            <person name="Huzurbazar S."/>
            <person name="Westhof E."/>
            <person name="Delsuc F."/>
            <person name="Lehrach H."/>
            <person name="Reinhardt R."/>
            <person name="Weissenbach J."/>
            <person name="Roy S.W."/>
            <person name="Artiguenave F."/>
            <person name="Postlethwait J.H."/>
            <person name="Manak J.R."/>
            <person name="Thompson E.M."/>
            <person name="Jaillon O."/>
            <person name="Du Pasquier L."/>
            <person name="Boudinot P."/>
            <person name="Liberles D.A."/>
            <person name="Volff J.N."/>
            <person name="Philippe H."/>
            <person name="Lenhard B."/>
            <person name="Roest Crollius H."/>
            <person name="Wincker P."/>
            <person name="Chourrout D."/>
        </authorList>
    </citation>
    <scope>NUCLEOTIDE SEQUENCE [LARGE SCALE GENOMIC DNA]</scope>
</reference>
<protein>
    <recommendedName>
        <fullName evidence="11">Serine palmitoyltransferase 1</fullName>
        <ecNumber evidence="5">2.3.1.50</ecNumber>
    </recommendedName>
    <alternativeName>
        <fullName evidence="12">Long chain base biosynthesis protein 1</fullName>
    </alternativeName>
    <alternativeName>
        <fullName evidence="13">Serine-palmitoyl-CoA transferase 1</fullName>
    </alternativeName>
</protein>
<dbReference type="Gene3D" id="3.90.1150.10">
    <property type="entry name" value="Aspartate Aminotransferase, domain 1"/>
    <property type="match status" value="1"/>
</dbReference>
<dbReference type="GO" id="GO:0046512">
    <property type="term" value="P:sphingosine biosynthetic process"/>
    <property type="evidence" value="ECO:0007669"/>
    <property type="project" value="TreeGrafter"/>
</dbReference>
<evidence type="ECO:0000256" key="16">
    <source>
        <dbReference type="ARBA" id="ARBA00047854"/>
    </source>
</evidence>
<evidence type="ECO:0000313" key="21">
    <source>
        <dbReference type="EMBL" id="CBY18447.1"/>
    </source>
</evidence>
<evidence type="ECO:0000256" key="15">
    <source>
        <dbReference type="ARBA" id="ARBA00047694"/>
    </source>
</evidence>
<dbReference type="GO" id="GO:0005783">
    <property type="term" value="C:endoplasmic reticulum"/>
    <property type="evidence" value="ECO:0007669"/>
    <property type="project" value="TreeGrafter"/>
</dbReference>
<evidence type="ECO:0000256" key="2">
    <source>
        <dbReference type="ARBA" id="ARBA00004760"/>
    </source>
</evidence>
<dbReference type="FunCoup" id="E4X578">
    <property type="interactions" value="614"/>
</dbReference>
<comment type="pathway">
    <text evidence="3">Sphingolipid metabolism.</text>
</comment>